<keyword evidence="3" id="KW-1185">Reference proteome</keyword>
<dbReference type="InterPro" id="IPR010982">
    <property type="entry name" value="Lambda_DNA-bd_dom_sf"/>
</dbReference>
<protein>
    <recommendedName>
        <fullName evidence="1">HTH cro/C1-type domain-containing protein</fullName>
    </recommendedName>
</protein>
<proteinExistence type="predicted"/>
<dbReference type="EMBL" id="CP021434">
    <property type="protein sequence ID" value="ARU60311.1"/>
    <property type="molecule type" value="Genomic_DNA"/>
</dbReference>
<dbReference type="Proteomes" id="UP000195437">
    <property type="component" value="Chromosome"/>
</dbReference>
<dbReference type="InterPro" id="IPR001387">
    <property type="entry name" value="Cro/C1-type_HTH"/>
</dbReference>
<dbReference type="GO" id="GO:0003677">
    <property type="term" value="F:DNA binding"/>
    <property type="evidence" value="ECO:0007669"/>
    <property type="project" value="InterPro"/>
</dbReference>
<dbReference type="Gene3D" id="1.10.260.40">
    <property type="entry name" value="lambda repressor-like DNA-binding domains"/>
    <property type="match status" value="1"/>
</dbReference>
<dbReference type="KEGG" id="tum:CBW65_03960"/>
<dbReference type="SUPFAM" id="SSF47413">
    <property type="entry name" value="lambda repressor-like DNA-binding domains"/>
    <property type="match status" value="1"/>
</dbReference>
<reference evidence="3" key="1">
    <citation type="submission" date="2017-05" db="EMBL/GenBank/DDBJ databases">
        <authorList>
            <person name="Sung H."/>
        </authorList>
    </citation>
    <scope>NUCLEOTIDE SEQUENCE [LARGE SCALE GENOMIC DNA]</scope>
    <source>
        <strain evidence="3">AR23208</strain>
    </source>
</reference>
<gene>
    <name evidence="2" type="ORF">CBW65_03960</name>
</gene>
<dbReference type="AlphaFoldDB" id="A0A1Y0III9"/>
<evidence type="ECO:0000313" key="3">
    <source>
        <dbReference type="Proteomes" id="UP000195437"/>
    </source>
</evidence>
<dbReference type="RefSeq" id="WP_087455698.1">
    <property type="nucleotide sequence ID" value="NZ_CP021434.1"/>
</dbReference>
<organism evidence="2 3">
    <name type="scientific">Tumebacillus avium</name>
    <dbReference type="NCBI Taxonomy" id="1903704"/>
    <lineage>
        <taxon>Bacteria</taxon>
        <taxon>Bacillati</taxon>
        <taxon>Bacillota</taxon>
        <taxon>Bacilli</taxon>
        <taxon>Bacillales</taxon>
        <taxon>Alicyclobacillaceae</taxon>
        <taxon>Tumebacillus</taxon>
    </lineage>
</organism>
<accession>A0A1Y0III9</accession>
<evidence type="ECO:0000313" key="2">
    <source>
        <dbReference type="EMBL" id="ARU60311.1"/>
    </source>
</evidence>
<evidence type="ECO:0000259" key="1">
    <source>
        <dbReference type="PROSITE" id="PS50943"/>
    </source>
</evidence>
<sequence length="188" mass="21549">MEFGEFLRMKRNAKKMSIRQLALYAGCSDSYLSLLERGISGRRSPTPNFLRKLVQPLGVPYEVLMAAAGFRLQTDDEILYNGSLLLLIREAFGDNVAEFSRRTSMSEYEISSLEEKGVSYETLHSVLQTLFGRQQYFTSEQKALLHRLEEQLRNLPPEMSSDVEGLLHMFLDMIDKLRICSQQKPASE</sequence>
<dbReference type="PROSITE" id="PS50943">
    <property type="entry name" value="HTH_CROC1"/>
    <property type="match status" value="1"/>
</dbReference>
<feature type="domain" description="HTH cro/C1-type" evidence="1">
    <location>
        <begin position="7"/>
        <end position="64"/>
    </location>
</feature>
<dbReference type="CDD" id="cd00093">
    <property type="entry name" value="HTH_XRE"/>
    <property type="match status" value="1"/>
</dbReference>
<name>A0A1Y0III9_9BACL</name>
<dbReference type="Pfam" id="PF01381">
    <property type="entry name" value="HTH_3"/>
    <property type="match status" value="1"/>
</dbReference>
<dbReference type="SMART" id="SM00530">
    <property type="entry name" value="HTH_XRE"/>
    <property type="match status" value="1"/>
</dbReference>
<dbReference type="OrthoDB" id="9812960at2"/>